<name>A0AAE9VN85_9GAMM</name>
<keyword evidence="2" id="KW-1185">Reference proteome</keyword>
<dbReference type="RefSeq" id="WP_269817365.1">
    <property type="nucleotide sequence ID" value="NZ_CP114976.1"/>
</dbReference>
<accession>A0AAE9VN85</accession>
<dbReference type="EMBL" id="CP114976">
    <property type="protein sequence ID" value="WBE24422.1"/>
    <property type="molecule type" value="Genomic_DNA"/>
</dbReference>
<sequence length="62" mass="6695">MDNLKVFKKMGRFVAAQFTVISHTMQATGQAANSAMGLENQLIVDAWNTLNDNDCVSATSTS</sequence>
<protein>
    <submittedName>
        <fullName evidence="1">Uncharacterized protein</fullName>
    </submittedName>
</protein>
<organism evidence="1 2">
    <name type="scientific">Denitrificimonas caeni</name>
    <dbReference type="NCBI Taxonomy" id="521720"/>
    <lineage>
        <taxon>Bacteria</taxon>
        <taxon>Pseudomonadati</taxon>
        <taxon>Pseudomonadota</taxon>
        <taxon>Gammaproteobacteria</taxon>
        <taxon>Pseudomonadales</taxon>
        <taxon>Pseudomonadaceae</taxon>
        <taxon>Denitrificimonas</taxon>
    </lineage>
</organism>
<evidence type="ECO:0000313" key="1">
    <source>
        <dbReference type="EMBL" id="WBE24422.1"/>
    </source>
</evidence>
<proteinExistence type="predicted"/>
<dbReference type="Proteomes" id="UP001212189">
    <property type="component" value="Chromosome"/>
</dbReference>
<gene>
    <name evidence="1" type="ORF">O6P33_08530</name>
</gene>
<dbReference type="KEGG" id="dce:O6P33_08530"/>
<evidence type="ECO:0000313" key="2">
    <source>
        <dbReference type="Proteomes" id="UP001212189"/>
    </source>
</evidence>
<dbReference type="AlphaFoldDB" id="A0AAE9VN85"/>
<reference evidence="1 2" key="1">
    <citation type="submission" date="2022-12" db="EMBL/GenBank/DDBJ databases">
        <title>Coexistence and Characterization of a Novel Tigecycline Resistance gene tet(X) variant and blaNDM-1 in a Pseudomonas caeni Isolate of Chicken Origin.</title>
        <authorList>
            <person name="Lu X."/>
            <person name="Zhang L."/>
            <person name="Li R."/>
            <person name="Wang Z."/>
        </authorList>
    </citation>
    <scope>NUCLEOTIDE SEQUENCE [LARGE SCALE GENOMIC DNA]</scope>
    <source>
        <strain evidence="1 2">CE14</strain>
    </source>
</reference>